<dbReference type="Proteomes" id="UP000298663">
    <property type="component" value="Unassembled WGS sequence"/>
</dbReference>
<dbReference type="SMART" id="SM00326">
    <property type="entry name" value="SH3"/>
    <property type="match status" value="1"/>
</dbReference>
<dbReference type="FunFam" id="1.10.418.10:FF:000004">
    <property type="entry name" value="Spectrin beta chain"/>
    <property type="match status" value="1"/>
</dbReference>
<keyword evidence="9" id="KW-0677">Repeat</keyword>
<comment type="similarity">
    <text evidence="2">Belongs to the spectrin family.</text>
</comment>
<dbReference type="PROSITE" id="PS00020">
    <property type="entry name" value="ACTININ_2"/>
    <property type="match status" value="1"/>
</dbReference>
<evidence type="ECO:0000256" key="8">
    <source>
        <dbReference type="ARBA" id="ARBA00022701"/>
    </source>
</evidence>
<keyword evidence="13" id="KW-0175">Coiled coil</keyword>
<evidence type="ECO:0008006" key="19">
    <source>
        <dbReference type="Google" id="ProtNLM"/>
    </source>
</evidence>
<evidence type="ECO:0000256" key="14">
    <source>
        <dbReference type="SAM" id="MobiDB-lite"/>
    </source>
</evidence>
<keyword evidence="10" id="KW-0009">Actin-binding</keyword>
<accession>A0A4U5LXC7</accession>
<dbReference type="InterPro" id="IPR018159">
    <property type="entry name" value="Spectrin/alpha-actinin"/>
</dbReference>
<dbReference type="PROSITE" id="PS50002">
    <property type="entry name" value="SH3"/>
    <property type="match status" value="1"/>
</dbReference>
<organism evidence="17 18">
    <name type="scientific">Steinernema carpocapsae</name>
    <name type="common">Entomopathogenic nematode</name>
    <dbReference type="NCBI Taxonomy" id="34508"/>
    <lineage>
        <taxon>Eukaryota</taxon>
        <taxon>Metazoa</taxon>
        <taxon>Ecdysozoa</taxon>
        <taxon>Nematoda</taxon>
        <taxon>Chromadorea</taxon>
        <taxon>Rhabditida</taxon>
        <taxon>Tylenchina</taxon>
        <taxon>Panagrolaimomorpha</taxon>
        <taxon>Strongyloidoidea</taxon>
        <taxon>Steinernematidae</taxon>
        <taxon>Steinernema</taxon>
    </lineage>
</organism>
<evidence type="ECO:0000256" key="12">
    <source>
        <dbReference type="PROSITE-ProRule" id="PRU00192"/>
    </source>
</evidence>
<feature type="region of interest" description="Disordered" evidence="14">
    <location>
        <begin position="1"/>
        <end position="58"/>
    </location>
</feature>
<dbReference type="SUPFAM" id="SSF46966">
    <property type="entry name" value="Spectrin repeat"/>
    <property type="match status" value="9"/>
</dbReference>
<dbReference type="GO" id="GO:0005874">
    <property type="term" value="C:microtubule"/>
    <property type="evidence" value="ECO:0007669"/>
    <property type="project" value="UniProtKB-KW"/>
</dbReference>
<keyword evidence="7" id="KW-0344">Guanine-nucleotide releasing factor</keyword>
<dbReference type="Gene3D" id="2.30.30.40">
    <property type="entry name" value="SH3 Domains"/>
    <property type="match status" value="1"/>
</dbReference>
<gene>
    <name evidence="17" type="ORF">L596_028044</name>
</gene>
<evidence type="ECO:0000256" key="4">
    <source>
        <dbReference type="ARBA" id="ARBA00022467"/>
    </source>
</evidence>
<keyword evidence="5" id="KW-0963">Cytoplasm</keyword>
<dbReference type="InterPro" id="IPR002017">
    <property type="entry name" value="Spectrin_repeat"/>
</dbReference>
<evidence type="ECO:0000256" key="5">
    <source>
        <dbReference type="ARBA" id="ARBA00022490"/>
    </source>
</evidence>
<feature type="domain" description="SH3" evidence="15">
    <location>
        <begin position="861"/>
        <end position="918"/>
    </location>
</feature>
<dbReference type="FunFam" id="1.10.418.10:FF:000001">
    <property type="entry name" value="Actinin alpha 1"/>
    <property type="match status" value="1"/>
</dbReference>
<dbReference type="OrthoDB" id="5865767at2759"/>
<evidence type="ECO:0000256" key="9">
    <source>
        <dbReference type="ARBA" id="ARBA00022737"/>
    </source>
</evidence>
<dbReference type="Pfam" id="PF00018">
    <property type="entry name" value="SH3_1"/>
    <property type="match status" value="1"/>
</dbReference>
<keyword evidence="4" id="KW-0117">Actin capping</keyword>
<dbReference type="SUPFAM" id="SSF47576">
    <property type="entry name" value="Calponin-homology domain, CH-domain"/>
    <property type="match status" value="1"/>
</dbReference>
<dbReference type="Gene3D" id="1.10.418.10">
    <property type="entry name" value="Calponin-like domain"/>
    <property type="match status" value="2"/>
</dbReference>
<evidence type="ECO:0000259" key="15">
    <source>
        <dbReference type="PROSITE" id="PS50002"/>
    </source>
</evidence>
<evidence type="ECO:0000256" key="13">
    <source>
        <dbReference type="SAM" id="Coils"/>
    </source>
</evidence>
<feature type="compositionally biased region" description="Polar residues" evidence="14">
    <location>
        <begin position="1"/>
        <end position="14"/>
    </location>
</feature>
<feature type="domain" description="Calponin-homology (CH)" evidence="16">
    <location>
        <begin position="84"/>
        <end position="188"/>
    </location>
</feature>
<evidence type="ECO:0000256" key="11">
    <source>
        <dbReference type="ARBA" id="ARBA00023212"/>
    </source>
</evidence>
<evidence type="ECO:0000259" key="16">
    <source>
        <dbReference type="PROSITE" id="PS50021"/>
    </source>
</evidence>
<dbReference type="GO" id="GO:0005085">
    <property type="term" value="F:guanyl-nucleotide exchange factor activity"/>
    <property type="evidence" value="ECO:0007669"/>
    <property type="project" value="UniProtKB-KW"/>
</dbReference>
<dbReference type="Pfam" id="PF00307">
    <property type="entry name" value="CH"/>
    <property type="match status" value="2"/>
</dbReference>
<evidence type="ECO:0000256" key="3">
    <source>
        <dbReference type="ARBA" id="ARBA00022443"/>
    </source>
</evidence>
<comment type="caution">
    <text evidence="17">The sequence shown here is derived from an EMBL/GenBank/DDBJ whole genome shotgun (WGS) entry which is preliminary data.</text>
</comment>
<feature type="compositionally biased region" description="Basic and acidic residues" evidence="14">
    <location>
        <begin position="1549"/>
        <end position="1568"/>
    </location>
</feature>
<feature type="coiled-coil region" evidence="13">
    <location>
        <begin position="1322"/>
        <end position="1349"/>
    </location>
</feature>
<dbReference type="CDD" id="cd00174">
    <property type="entry name" value="SH3"/>
    <property type="match status" value="1"/>
</dbReference>
<dbReference type="FunFam" id="1.20.58.60:FF:000007">
    <property type="entry name" value="Spectrin alpha chain non-erythrocytic 1"/>
    <property type="match status" value="1"/>
</dbReference>
<feature type="domain" description="Calponin-homology (CH)" evidence="16">
    <location>
        <begin position="203"/>
        <end position="308"/>
    </location>
</feature>
<feature type="coiled-coil region" evidence="13">
    <location>
        <begin position="1111"/>
        <end position="1138"/>
    </location>
</feature>
<evidence type="ECO:0000256" key="1">
    <source>
        <dbReference type="ARBA" id="ARBA00004245"/>
    </source>
</evidence>
<dbReference type="GO" id="GO:0051693">
    <property type="term" value="P:actin filament capping"/>
    <property type="evidence" value="ECO:0007669"/>
    <property type="project" value="UniProtKB-KW"/>
</dbReference>
<evidence type="ECO:0000313" key="18">
    <source>
        <dbReference type="Proteomes" id="UP000298663"/>
    </source>
</evidence>
<keyword evidence="6" id="KW-0597">Phosphoprotein</keyword>
<feature type="region of interest" description="Disordered" evidence="14">
    <location>
        <begin position="1479"/>
        <end position="1568"/>
    </location>
</feature>
<dbReference type="CDD" id="cd21193">
    <property type="entry name" value="CH_beta_spectrin_rpt1"/>
    <property type="match status" value="1"/>
</dbReference>
<proteinExistence type="inferred from homology"/>
<dbReference type="Pfam" id="PF00435">
    <property type="entry name" value="Spectrin"/>
    <property type="match status" value="9"/>
</dbReference>
<keyword evidence="11" id="KW-0206">Cytoskeleton</keyword>
<dbReference type="Gene3D" id="1.20.58.60">
    <property type="match status" value="8"/>
</dbReference>
<dbReference type="PANTHER" id="PTHR11915">
    <property type="entry name" value="SPECTRIN/FILAMIN RELATED CYTOSKELETAL PROTEIN"/>
    <property type="match status" value="1"/>
</dbReference>
<dbReference type="InterPro" id="IPR036028">
    <property type="entry name" value="SH3-like_dom_sf"/>
</dbReference>
<dbReference type="EMBL" id="AZBU02000011">
    <property type="protein sequence ID" value="TKR60860.1"/>
    <property type="molecule type" value="Genomic_DNA"/>
</dbReference>
<reference evidence="17 18" key="2">
    <citation type="journal article" date="2019" name="G3 (Bethesda)">
        <title>Hybrid Assembly of the Genome of the Entomopathogenic Nematode Steinernema carpocapsae Identifies the X-Chromosome.</title>
        <authorList>
            <person name="Serra L."/>
            <person name="Macchietto M."/>
            <person name="Macias-Munoz A."/>
            <person name="McGill C.J."/>
            <person name="Rodriguez I.M."/>
            <person name="Rodriguez B."/>
            <person name="Murad R."/>
            <person name="Mortazavi A."/>
        </authorList>
    </citation>
    <scope>NUCLEOTIDE SEQUENCE [LARGE SCALE GENOMIC DNA]</scope>
    <source>
        <strain evidence="17 18">ALL</strain>
    </source>
</reference>
<dbReference type="STRING" id="34508.A0A4U5LXC7"/>
<name>A0A4U5LXC7_STECR</name>
<feature type="compositionally biased region" description="Polar residues" evidence="14">
    <location>
        <begin position="34"/>
        <end position="43"/>
    </location>
</feature>
<reference evidence="17 18" key="1">
    <citation type="journal article" date="2015" name="Genome Biol.">
        <title>Comparative genomics of Steinernema reveals deeply conserved gene regulatory networks.</title>
        <authorList>
            <person name="Dillman A.R."/>
            <person name="Macchietto M."/>
            <person name="Porter C.F."/>
            <person name="Rogers A."/>
            <person name="Williams B."/>
            <person name="Antoshechkin I."/>
            <person name="Lee M.M."/>
            <person name="Goodwin Z."/>
            <person name="Lu X."/>
            <person name="Lewis E.E."/>
            <person name="Goodrich-Blair H."/>
            <person name="Stock S.P."/>
            <person name="Adams B.J."/>
            <person name="Sternberg P.W."/>
            <person name="Mortazavi A."/>
        </authorList>
    </citation>
    <scope>NUCLEOTIDE SEQUENCE [LARGE SCALE GENOMIC DNA]</scope>
    <source>
        <strain evidence="17 18">ALL</strain>
    </source>
</reference>
<dbReference type="SMART" id="SM00033">
    <property type="entry name" value="CH"/>
    <property type="match status" value="2"/>
</dbReference>
<keyword evidence="18" id="KW-1185">Reference proteome</keyword>
<dbReference type="GO" id="GO:0003779">
    <property type="term" value="F:actin binding"/>
    <property type="evidence" value="ECO:0007669"/>
    <property type="project" value="UniProtKB-KW"/>
</dbReference>
<dbReference type="SUPFAM" id="SSF50044">
    <property type="entry name" value="SH3-domain"/>
    <property type="match status" value="1"/>
</dbReference>
<dbReference type="InterPro" id="IPR001715">
    <property type="entry name" value="CH_dom"/>
</dbReference>
<feature type="compositionally biased region" description="Basic and acidic residues" evidence="14">
    <location>
        <begin position="1496"/>
        <end position="1505"/>
    </location>
</feature>
<evidence type="ECO:0000256" key="6">
    <source>
        <dbReference type="ARBA" id="ARBA00022553"/>
    </source>
</evidence>
<dbReference type="CDD" id="cd00176">
    <property type="entry name" value="SPEC"/>
    <property type="match status" value="6"/>
</dbReference>
<keyword evidence="8" id="KW-0493">Microtubule</keyword>
<evidence type="ECO:0000256" key="7">
    <source>
        <dbReference type="ARBA" id="ARBA00022658"/>
    </source>
</evidence>
<dbReference type="PROSITE" id="PS00019">
    <property type="entry name" value="ACTININ_1"/>
    <property type="match status" value="1"/>
</dbReference>
<comment type="subcellular location">
    <subcellularLocation>
        <location evidence="1">Cytoplasm</location>
        <location evidence="1">Cytoskeleton</location>
    </subcellularLocation>
</comment>
<evidence type="ECO:0000313" key="17">
    <source>
        <dbReference type="EMBL" id="TKR60860.1"/>
    </source>
</evidence>
<dbReference type="CDD" id="cd21194">
    <property type="entry name" value="CH_beta_spectrin_rpt2"/>
    <property type="match status" value="1"/>
</dbReference>
<dbReference type="InterPro" id="IPR001589">
    <property type="entry name" value="Actinin_actin-bd_CS"/>
</dbReference>
<dbReference type="InterPro" id="IPR001452">
    <property type="entry name" value="SH3_domain"/>
</dbReference>
<protein>
    <recommendedName>
        <fullName evidence="19">Spectrin repeat-containing domain protein</fullName>
    </recommendedName>
</protein>
<dbReference type="InterPro" id="IPR036872">
    <property type="entry name" value="CH_dom_sf"/>
</dbReference>
<keyword evidence="3 12" id="KW-0728">SH3 domain</keyword>
<sequence length="1568" mass="180640">MSSYRRQFTSNGTPSPGVPAASYSGLVNARPLNGGSSSSSQIHHYTAPPPAAAPAPEEIDDNDLDPTLFFEKNRIKTLQDERVHIQKKTFTKWCNSYLSRAREEIHDLFTDLADGILLLKFLEIISGEKLGKANRGRMRVQKIENLNKCLDFLKRKKIQLENIGAEDILDGNERLILGLIWTIILRFTIDNIEIDGKETGERKHAKDALLLWCQRKTAGYPNVKVENFSTSWRSGLAFNALIHAHRPDLINFDRLNPQDPLGNLNNAFDVAEKKLDIARLLDAEDINVSHPDEKSVITYVSLYYHYFAKQKTELTGARRVAKIVGGLLDSDQLQGDFEQISSDLLEWIQKTISWLNDRRFPNNLKNIQDCLTQFKSYRTVEKPPKYKEKGELEALFFTIQTRRKAMQRKSYVPPQGLFMHDIESAWDKLERAEHDRQVALINEMMRLERLEQKARRFQKKAQLRENWVRDMTQVLEQFECGRTAAEVEAAVKKQQAIEADILPREERFAALSVMSSELIRENYHDAAKIQAREREVMDRWANLRRLLNERKTQLSTLNELKNLVRDIDTLVVELSHLEPMIRNRDIGKHILGVEDLLQKHELIEAQLNGHGEWLKNVRKQAQAYIISKGQQYDMLQRKLDGVQVQYDNLVSLCSQRREALSRAREYFLFVQNHEEEMNWLQEKDDICVNMLQNRHIHSTPQISRLYKVLESEMQGHWQRSKQIITAGEKILPHVASREDVHHRISVLQSRWEQLRKLSAEVGRWLIEAEKARSYFQDANDAESWIREKMPLVRSDDYGRDANASEVLYSRHLRLEEEIHAYRSDILKLDEMAAHLASQTQYNFEAGTSTSSSNELNSEEDLVVPQVQVLYDYTGNGISVHKNEILALIEKSNKDWWRILRQNGVEGYVPANYCRMVAGETVTVSQQTASKTTTIRTEDGKNAILERQEGISSDYRKLTNLAQTRHRLLSDAIKLYKFYAECNGFESWASETNNLLVEDAPTEHVQAFRRKFDKLENDMTTNGGTQLKRINDMADELTVEGHSQSDNIRARQNLINQIWNDLQKLRKIKADSLRTAEILAAFEESCEDTRSWMDDKMALLQHNPDAKDVKGFEALQRRYQNLERDLKPLQEKMINLKKMADDVKKAHPEQAELIDRQMRELERLHADLLGKAAERIREAEQNQGQQMFDRAAKDLLAWGAKTLCHLESDERAGDVNAAEALLKAHFDLTDAVSSKGYEFDYVNELGNRLLTKNPHLRDVSQRLAEVERLRSSLKQSAAYKEARLKGQLDLQLFNREAERIDAATKGHEVFLEYESLGDSVESVENLLKRHADFESKLKAQEDRIKAFKRTTEGLAAEHEQSPYIQKRCDEVVARRRDVYTAADQRRAKLEAALAFQNMKRNAAELSAWITEKQKVASDDSYRESSGLHRKLLKHEAFEAELRANEAQLRAINDEGEGLIARKHYETPAIRHIIIPEHRLGAFGPCRPRKGSQAVPSGRHEAVEPHSRGCSPEARRARNPVGFDRLRSRPAQREGRHPEAHNPGAGNRKLRAQDPRGRPAGSKDDRQRPL</sequence>
<evidence type="ECO:0000256" key="2">
    <source>
        <dbReference type="ARBA" id="ARBA00006826"/>
    </source>
</evidence>
<dbReference type="PROSITE" id="PS50021">
    <property type="entry name" value="CH"/>
    <property type="match status" value="2"/>
</dbReference>
<dbReference type="SMART" id="SM00150">
    <property type="entry name" value="SPEC"/>
    <property type="match status" value="9"/>
</dbReference>
<dbReference type="GO" id="GO:0005737">
    <property type="term" value="C:cytoplasm"/>
    <property type="evidence" value="ECO:0007669"/>
    <property type="project" value="UniProtKB-ARBA"/>
</dbReference>
<feature type="compositionally biased region" description="Basic and acidic residues" evidence="14">
    <location>
        <begin position="1522"/>
        <end position="1538"/>
    </location>
</feature>
<evidence type="ECO:0000256" key="10">
    <source>
        <dbReference type="ARBA" id="ARBA00023203"/>
    </source>
</evidence>